<organism evidence="7 8">
    <name type="scientific">Galerina marginata (strain CBS 339.88)</name>
    <dbReference type="NCBI Taxonomy" id="685588"/>
    <lineage>
        <taxon>Eukaryota</taxon>
        <taxon>Fungi</taxon>
        <taxon>Dikarya</taxon>
        <taxon>Basidiomycota</taxon>
        <taxon>Agaricomycotina</taxon>
        <taxon>Agaricomycetes</taxon>
        <taxon>Agaricomycetidae</taxon>
        <taxon>Agaricales</taxon>
        <taxon>Agaricineae</taxon>
        <taxon>Strophariaceae</taxon>
        <taxon>Galerina</taxon>
    </lineage>
</organism>
<evidence type="ECO:0000313" key="8">
    <source>
        <dbReference type="Proteomes" id="UP000027222"/>
    </source>
</evidence>
<keyword evidence="8" id="KW-1185">Reference proteome</keyword>
<evidence type="ECO:0000256" key="5">
    <source>
        <dbReference type="ARBA" id="ARBA00023157"/>
    </source>
</evidence>
<keyword evidence="5 6" id="KW-1015">Disulfide bond</keyword>
<dbReference type="EMBL" id="KL142368">
    <property type="protein sequence ID" value="KDR84156.1"/>
    <property type="molecule type" value="Genomic_DNA"/>
</dbReference>
<reference evidence="8" key="1">
    <citation type="journal article" date="2014" name="Proc. Natl. Acad. Sci. U.S.A.">
        <title>Extensive sampling of basidiomycete genomes demonstrates inadequacy of the white-rot/brown-rot paradigm for wood decay fungi.</title>
        <authorList>
            <person name="Riley R."/>
            <person name="Salamov A.A."/>
            <person name="Brown D.W."/>
            <person name="Nagy L.G."/>
            <person name="Floudas D."/>
            <person name="Held B.W."/>
            <person name="Levasseur A."/>
            <person name="Lombard V."/>
            <person name="Morin E."/>
            <person name="Otillar R."/>
            <person name="Lindquist E.A."/>
            <person name="Sun H."/>
            <person name="LaButti K.M."/>
            <person name="Schmutz J."/>
            <person name="Jabbour D."/>
            <person name="Luo H."/>
            <person name="Baker S.E."/>
            <person name="Pisabarro A.G."/>
            <person name="Walton J.D."/>
            <person name="Blanchette R.A."/>
            <person name="Henrissat B."/>
            <person name="Martin F."/>
            <person name="Cullen D."/>
            <person name="Hibbett D.S."/>
            <person name="Grigoriev I.V."/>
        </authorList>
    </citation>
    <scope>NUCLEOTIDE SEQUENCE [LARGE SCALE GENOMIC DNA]</scope>
    <source>
        <strain evidence="8">CBS 339.88</strain>
    </source>
</reference>
<evidence type="ECO:0000256" key="1">
    <source>
        <dbReference type="ARBA" id="ARBA00004191"/>
    </source>
</evidence>
<keyword evidence="3 6" id="KW-0134">Cell wall</keyword>
<comment type="subcellular location">
    <subcellularLocation>
        <location evidence="1 6">Secreted</location>
        <location evidence="1 6">Cell wall</location>
    </subcellularLocation>
</comment>
<gene>
    <name evidence="7" type="ORF">GALMADRAFT_133512</name>
</gene>
<dbReference type="GO" id="GO:0005199">
    <property type="term" value="F:structural constituent of cell wall"/>
    <property type="evidence" value="ECO:0007669"/>
    <property type="project" value="InterPro"/>
</dbReference>
<dbReference type="PANTHER" id="PTHR35180:SF4">
    <property type="entry name" value="PROTEIN CBG06219"/>
    <property type="match status" value="1"/>
</dbReference>
<dbReference type="CDD" id="cd23507">
    <property type="entry name" value="hydrophobin_I"/>
    <property type="match status" value="1"/>
</dbReference>
<proteinExistence type="inferred from homology"/>
<evidence type="ECO:0000256" key="2">
    <source>
        <dbReference type="ARBA" id="ARBA00010446"/>
    </source>
</evidence>
<comment type="similarity">
    <text evidence="2 6">Belongs to the fungal hydrophobin family.</text>
</comment>
<dbReference type="GO" id="GO:0009277">
    <property type="term" value="C:fungal-type cell wall"/>
    <property type="evidence" value="ECO:0007669"/>
    <property type="project" value="InterPro"/>
</dbReference>
<evidence type="ECO:0000256" key="3">
    <source>
        <dbReference type="ARBA" id="ARBA00022512"/>
    </source>
</evidence>
<keyword evidence="6" id="KW-0732">Signal</keyword>
<evidence type="ECO:0000256" key="4">
    <source>
        <dbReference type="ARBA" id="ARBA00022525"/>
    </source>
</evidence>
<evidence type="ECO:0000256" key="6">
    <source>
        <dbReference type="RuleBase" id="RU365009"/>
    </source>
</evidence>
<dbReference type="PANTHER" id="PTHR35180">
    <property type="entry name" value="PROTEIN CBG06219"/>
    <property type="match status" value="1"/>
</dbReference>
<sequence>MRAIGTVAFLAIAFPILAAADFCNTGSILCCSSLVPSSSQTAFALSEILGLPPPLGGGFVGLSCTPLSVIGVGTGCSGQLACCTGNNFQGVMAFGSQHEILIAITATVAFAAPSEDNKAVANDGSSSLKYLLTNSPAGHQASEDGPAPPDCYWDGTAPFCVGFCPTGYYEENRGYCGDGACCWTGIKSLCCRNVEEK</sequence>
<feature type="signal peptide" evidence="6">
    <location>
        <begin position="1"/>
        <end position="19"/>
    </location>
</feature>
<name>A0A067TLW0_GALM3</name>
<evidence type="ECO:0000313" key="7">
    <source>
        <dbReference type="EMBL" id="KDR84156.1"/>
    </source>
</evidence>
<keyword evidence="4 6" id="KW-0964">Secreted</keyword>
<protein>
    <recommendedName>
        <fullName evidence="6">Hydrophobin</fullName>
    </recommendedName>
</protein>
<dbReference type="Proteomes" id="UP000027222">
    <property type="component" value="Unassembled WGS sequence"/>
</dbReference>
<dbReference type="HOGENOM" id="CLU_1384258_0_0_1"/>
<feature type="chain" id="PRO_5013988172" description="Hydrophobin" evidence="6">
    <location>
        <begin position="20"/>
        <end position="197"/>
    </location>
</feature>
<dbReference type="OrthoDB" id="6332879at2759"/>
<dbReference type="AlphaFoldDB" id="A0A067TLW0"/>
<dbReference type="SMART" id="SM00075">
    <property type="entry name" value="HYDRO"/>
    <property type="match status" value="1"/>
</dbReference>
<accession>A0A067TLW0</accession>
<dbReference type="Pfam" id="PF01185">
    <property type="entry name" value="Hydrophobin"/>
    <property type="match status" value="1"/>
</dbReference>
<dbReference type="InterPro" id="IPR001338">
    <property type="entry name" value="Class_I_Hydrophobin"/>
</dbReference>